<dbReference type="GO" id="GO:0006310">
    <property type="term" value="P:DNA recombination"/>
    <property type="evidence" value="ECO:0007669"/>
    <property type="project" value="UniProtKB-KW"/>
</dbReference>
<dbReference type="Pfam" id="PF14223">
    <property type="entry name" value="Retrotran_gag_2"/>
    <property type="match status" value="1"/>
</dbReference>
<sequence length="934" mass="106953">MAEDGEKYRVPLFDGTNFSNWKFRIETLLTELDLITYIEKSYKEMVEILDEDTAQQRNLKEATLAEHKKKDRKCRSQIIQRIADSHLEYAKDQETAFDIWQSLCNTFERKGIAGQLLTRKALLTMKFNAANDTLSSHLLKFDKLIRELRSTGAKLEESDIVCHLLLTMPAEYDTVVTAIETLSMRQLTVSFVKNRLLDEESKRNDLKRKSKSEVQSSTAFSSQTGNNSASKNKNKSFQNKSGQQRFPFACNNCGIKGHKAADCRRKPQRNQNNNTKTANVASEADSTKNGEAASFCFPAFTHNGIERQVNWLLDSGASEHFAGNNVPLKNIKSLPSPVNIKIAKTGTFLQARQVGEIEVVSTVNGKENAIKIKDVLVVPGLQYNLLSVPKLEMNGFRVIFENGKGLIERDKVMVAVALRQKSQVYLLSFRYNEANANVCTSAESLELWHKRLGHLNIDSVNRLQGQVDGIKGDLSKSSMEMCQTCIEGKQSQQPHNQTRIRAKRPLQLIHSNLFGPVSPTSYDEKRYVLIFVDDYTHFTAAYILNNKSEVLHYFKIYEAMATAHFNLKLSRFRCDNGREYISNEIKKFFEEKGIQFEFTIRYTPQQNGVAERMNRTIIERARCMILGSKLAKTFWSEAVLAALYVINRSPTSALNGKIPAAMWNKEKPTIKKLRVFGCNAFLRIPKEISSGKFDSRSKKCYMTGYCVNGYRLWCPEDNKILFGKDVIFDETKFDFNDADGSFYQGNEVQETHKKKNKENCEFYKSHEESNNLLRRSERVKSKPKYLQDYAVLALNAEAFLDNVPETFEEIESREDKEQWIHAIQEEIAALESNHTWDLVKLSAGKRPIDSKWIFKIKTDSKGGQERYKARLVIKGCSQRRGLDYEETYAPVARLTTVRTLLAIILEEDFFAFQMDVKNAFLHGTLKEEIYMKTP</sequence>
<evidence type="ECO:0000256" key="8">
    <source>
        <dbReference type="ARBA" id="ARBA00022801"/>
    </source>
</evidence>
<feature type="domain" description="Integrase catalytic" evidence="20">
    <location>
        <begin position="501"/>
        <end position="667"/>
    </location>
</feature>
<name>A0A0J7N374_LASNI</name>
<keyword evidence="17" id="KW-0863">Zinc-finger</keyword>
<reference evidence="21 22" key="1">
    <citation type="submission" date="2015-04" db="EMBL/GenBank/DDBJ databases">
        <title>Lasius niger genome sequencing.</title>
        <authorList>
            <person name="Konorov E.A."/>
            <person name="Nikitin M.A."/>
            <person name="Kirill M.V."/>
            <person name="Chang P."/>
        </authorList>
    </citation>
    <scope>NUCLEOTIDE SEQUENCE [LARGE SCALE GENOMIC DNA]</scope>
    <source>
        <tissue evidence="21">Whole</tissue>
    </source>
</reference>
<proteinExistence type="predicted"/>
<dbReference type="PaxDb" id="67767-A0A0J7N374"/>
<dbReference type="InterPro" id="IPR057670">
    <property type="entry name" value="SH3_retrovirus"/>
</dbReference>
<feature type="region of interest" description="Disordered" evidence="18">
    <location>
        <begin position="202"/>
        <end position="241"/>
    </location>
</feature>
<dbReference type="SUPFAM" id="SSF53098">
    <property type="entry name" value="Ribonuclease H-like"/>
    <property type="match status" value="1"/>
</dbReference>
<keyword evidence="12" id="KW-0695">RNA-directed DNA polymerase</keyword>
<evidence type="ECO:0000256" key="11">
    <source>
        <dbReference type="ARBA" id="ARBA00022908"/>
    </source>
</evidence>
<keyword evidence="8" id="KW-0378">Hydrolase</keyword>
<dbReference type="InterPro" id="IPR039537">
    <property type="entry name" value="Retrotran_Ty1/copia-like"/>
</dbReference>
<feature type="compositionally biased region" description="Polar residues" evidence="18">
    <location>
        <begin position="269"/>
        <end position="280"/>
    </location>
</feature>
<keyword evidence="22" id="KW-1185">Reference proteome</keyword>
<dbReference type="InterPro" id="IPR036397">
    <property type="entry name" value="RNaseH_sf"/>
</dbReference>
<keyword evidence="2" id="KW-1188">Viral release from host cell</keyword>
<keyword evidence="9" id="KW-0067">ATP-binding</keyword>
<dbReference type="GO" id="GO:0003887">
    <property type="term" value="F:DNA-directed DNA polymerase activity"/>
    <property type="evidence" value="ECO:0007669"/>
    <property type="project" value="UniProtKB-KW"/>
</dbReference>
<evidence type="ECO:0000313" key="22">
    <source>
        <dbReference type="Proteomes" id="UP000036403"/>
    </source>
</evidence>
<dbReference type="Pfam" id="PF13976">
    <property type="entry name" value="gag_pre-integrs"/>
    <property type="match status" value="1"/>
</dbReference>
<dbReference type="Pfam" id="PF00665">
    <property type="entry name" value="rve"/>
    <property type="match status" value="1"/>
</dbReference>
<evidence type="ECO:0000256" key="2">
    <source>
        <dbReference type="ARBA" id="ARBA00022612"/>
    </source>
</evidence>
<evidence type="ECO:0000256" key="10">
    <source>
        <dbReference type="ARBA" id="ARBA00022842"/>
    </source>
</evidence>
<evidence type="ECO:0000313" key="21">
    <source>
        <dbReference type="EMBL" id="KMQ87150.1"/>
    </source>
</evidence>
<gene>
    <name evidence="21" type="ORF">RF55_13648</name>
</gene>
<dbReference type="GO" id="GO:0003964">
    <property type="term" value="F:RNA-directed DNA polymerase activity"/>
    <property type="evidence" value="ECO:0007669"/>
    <property type="project" value="UniProtKB-KW"/>
</dbReference>
<dbReference type="GO" id="GO:0006508">
    <property type="term" value="P:proteolysis"/>
    <property type="evidence" value="ECO:0007669"/>
    <property type="project" value="UniProtKB-KW"/>
</dbReference>
<dbReference type="GO" id="GO:0004519">
    <property type="term" value="F:endonuclease activity"/>
    <property type="evidence" value="ECO:0007669"/>
    <property type="project" value="UniProtKB-KW"/>
</dbReference>
<dbReference type="OrthoDB" id="7697830at2759"/>
<evidence type="ECO:0000256" key="16">
    <source>
        <dbReference type="ARBA" id="ARBA00023268"/>
    </source>
</evidence>
<evidence type="ECO:0000256" key="15">
    <source>
        <dbReference type="ARBA" id="ARBA00023172"/>
    </source>
</evidence>
<evidence type="ECO:0000256" key="17">
    <source>
        <dbReference type="PROSITE-ProRule" id="PRU00047"/>
    </source>
</evidence>
<evidence type="ECO:0000256" key="5">
    <source>
        <dbReference type="ARBA" id="ARBA00022723"/>
    </source>
</evidence>
<dbReference type="InterPro" id="IPR013103">
    <property type="entry name" value="RVT_2"/>
</dbReference>
<evidence type="ECO:0000256" key="1">
    <source>
        <dbReference type="ARBA" id="ARBA00002180"/>
    </source>
</evidence>
<evidence type="ECO:0000256" key="7">
    <source>
        <dbReference type="ARBA" id="ARBA00022759"/>
    </source>
</evidence>
<dbReference type="Proteomes" id="UP000036403">
    <property type="component" value="Unassembled WGS sequence"/>
</dbReference>
<accession>A0A0J7N374</accession>
<dbReference type="GO" id="GO:0003676">
    <property type="term" value="F:nucleic acid binding"/>
    <property type="evidence" value="ECO:0007669"/>
    <property type="project" value="InterPro"/>
</dbReference>
<dbReference type="InterPro" id="IPR025724">
    <property type="entry name" value="GAG-pre-integrase_dom"/>
</dbReference>
<dbReference type="Gene3D" id="3.30.420.10">
    <property type="entry name" value="Ribonuclease H-like superfamily/Ribonuclease H"/>
    <property type="match status" value="1"/>
</dbReference>
<dbReference type="EMBL" id="LBMM01010924">
    <property type="protein sequence ID" value="KMQ87150.1"/>
    <property type="molecule type" value="Genomic_DNA"/>
</dbReference>
<keyword evidence="13" id="KW-0239">DNA-directed DNA polymerase</keyword>
<evidence type="ECO:0000256" key="6">
    <source>
        <dbReference type="ARBA" id="ARBA00022741"/>
    </source>
</evidence>
<dbReference type="InterPro" id="IPR054722">
    <property type="entry name" value="PolX-like_BBD"/>
</dbReference>
<keyword evidence="7" id="KW-0255">Endonuclease</keyword>
<feature type="domain" description="CCHC-type" evidence="19">
    <location>
        <begin position="250"/>
        <end position="265"/>
    </location>
</feature>
<evidence type="ECO:0000256" key="18">
    <source>
        <dbReference type="SAM" id="MobiDB-lite"/>
    </source>
</evidence>
<evidence type="ECO:0000256" key="9">
    <source>
        <dbReference type="ARBA" id="ARBA00022840"/>
    </source>
</evidence>
<feature type="region of interest" description="Disordered" evidence="18">
    <location>
        <begin position="260"/>
        <end position="283"/>
    </location>
</feature>
<dbReference type="PROSITE" id="PS50158">
    <property type="entry name" value="ZF_CCHC"/>
    <property type="match status" value="1"/>
</dbReference>
<keyword evidence="15" id="KW-0233">DNA recombination</keyword>
<dbReference type="PROSITE" id="PS50994">
    <property type="entry name" value="INTEGRASE"/>
    <property type="match status" value="1"/>
</dbReference>
<dbReference type="Pfam" id="PF07727">
    <property type="entry name" value="RVT_2"/>
    <property type="match status" value="1"/>
</dbReference>
<keyword evidence="16" id="KW-0511">Multifunctional enzyme</keyword>
<keyword evidence="3" id="KW-0645">Protease</keyword>
<dbReference type="GO" id="GO:0015074">
    <property type="term" value="P:DNA integration"/>
    <property type="evidence" value="ECO:0007669"/>
    <property type="project" value="UniProtKB-KW"/>
</dbReference>
<evidence type="ECO:0000256" key="12">
    <source>
        <dbReference type="ARBA" id="ARBA00022918"/>
    </source>
</evidence>
<feature type="compositionally biased region" description="Polar residues" evidence="18">
    <location>
        <begin position="213"/>
        <end position="225"/>
    </location>
</feature>
<dbReference type="GO" id="GO:0008233">
    <property type="term" value="F:peptidase activity"/>
    <property type="evidence" value="ECO:0007669"/>
    <property type="project" value="UniProtKB-KW"/>
</dbReference>
<dbReference type="InterPro" id="IPR001584">
    <property type="entry name" value="Integrase_cat-core"/>
</dbReference>
<dbReference type="InterPro" id="IPR012337">
    <property type="entry name" value="RNaseH-like_sf"/>
</dbReference>
<keyword evidence="10" id="KW-0460">Magnesium</keyword>
<comment type="function">
    <text evidence="1">The aspartyl protease (PR) mediates the proteolytic cleavages of the Gag and Gag-Pol polyproteins after assembly of the VLP.</text>
</comment>
<dbReference type="InterPro" id="IPR001878">
    <property type="entry name" value="Znf_CCHC"/>
</dbReference>
<evidence type="ECO:0000256" key="14">
    <source>
        <dbReference type="ARBA" id="ARBA00023113"/>
    </source>
</evidence>
<comment type="caution">
    <text evidence="21">The sequence shown here is derived from an EMBL/GenBank/DDBJ whole genome shotgun (WGS) entry which is preliminary data.</text>
</comment>
<evidence type="ECO:0000256" key="3">
    <source>
        <dbReference type="ARBA" id="ARBA00022670"/>
    </source>
</evidence>
<dbReference type="GO" id="GO:0005524">
    <property type="term" value="F:ATP binding"/>
    <property type="evidence" value="ECO:0007669"/>
    <property type="project" value="UniProtKB-KW"/>
</dbReference>
<keyword evidence="13" id="KW-0808">Transferase</keyword>
<dbReference type="STRING" id="67767.A0A0J7N374"/>
<dbReference type="AlphaFoldDB" id="A0A0J7N374"/>
<evidence type="ECO:0000256" key="13">
    <source>
        <dbReference type="ARBA" id="ARBA00022932"/>
    </source>
</evidence>
<keyword evidence="6" id="KW-0547">Nucleotide-binding</keyword>
<keyword evidence="14" id="KW-0917">Virion maturation</keyword>
<dbReference type="Pfam" id="PF25597">
    <property type="entry name" value="SH3_retrovirus"/>
    <property type="match status" value="1"/>
</dbReference>
<dbReference type="GO" id="GO:0008270">
    <property type="term" value="F:zinc ion binding"/>
    <property type="evidence" value="ECO:0007669"/>
    <property type="project" value="UniProtKB-KW"/>
</dbReference>
<dbReference type="Pfam" id="PF22936">
    <property type="entry name" value="Pol_BBD"/>
    <property type="match status" value="1"/>
</dbReference>
<keyword evidence="11" id="KW-0229">DNA integration</keyword>
<keyword evidence="13" id="KW-0548">Nucleotidyltransferase</keyword>
<evidence type="ECO:0000259" key="19">
    <source>
        <dbReference type="PROSITE" id="PS50158"/>
    </source>
</evidence>
<organism evidence="21 22">
    <name type="scientific">Lasius niger</name>
    <name type="common">Black garden ant</name>
    <dbReference type="NCBI Taxonomy" id="67767"/>
    <lineage>
        <taxon>Eukaryota</taxon>
        <taxon>Metazoa</taxon>
        <taxon>Ecdysozoa</taxon>
        <taxon>Arthropoda</taxon>
        <taxon>Hexapoda</taxon>
        <taxon>Insecta</taxon>
        <taxon>Pterygota</taxon>
        <taxon>Neoptera</taxon>
        <taxon>Endopterygota</taxon>
        <taxon>Hymenoptera</taxon>
        <taxon>Apocrita</taxon>
        <taxon>Aculeata</taxon>
        <taxon>Formicoidea</taxon>
        <taxon>Formicidae</taxon>
        <taxon>Formicinae</taxon>
        <taxon>Lasius</taxon>
        <taxon>Lasius</taxon>
    </lineage>
</organism>
<feature type="compositionally biased region" description="Low complexity" evidence="18">
    <location>
        <begin position="226"/>
        <end position="241"/>
    </location>
</feature>
<dbReference type="PANTHER" id="PTHR42648:SF11">
    <property type="entry name" value="TRANSPOSON TY4-P GAG-POL POLYPROTEIN"/>
    <property type="match status" value="1"/>
</dbReference>
<protein>
    <submittedName>
        <fullName evidence="21">Gag-pol polyprotein</fullName>
    </submittedName>
</protein>
<keyword evidence="17" id="KW-0862">Zinc</keyword>
<evidence type="ECO:0000256" key="4">
    <source>
        <dbReference type="ARBA" id="ARBA00022722"/>
    </source>
</evidence>
<dbReference type="PANTHER" id="PTHR42648">
    <property type="entry name" value="TRANSPOSASE, PUTATIVE-RELATED"/>
    <property type="match status" value="1"/>
</dbReference>
<keyword evidence="4" id="KW-0540">Nuclease</keyword>
<keyword evidence="5" id="KW-0479">Metal-binding</keyword>
<evidence type="ECO:0000259" key="20">
    <source>
        <dbReference type="PROSITE" id="PS50994"/>
    </source>
</evidence>